<feature type="non-terminal residue" evidence="1">
    <location>
        <position position="78"/>
    </location>
</feature>
<organism evidence="1">
    <name type="scientific">marine metagenome</name>
    <dbReference type="NCBI Taxonomy" id="408172"/>
    <lineage>
        <taxon>unclassified sequences</taxon>
        <taxon>metagenomes</taxon>
        <taxon>ecological metagenomes</taxon>
    </lineage>
</organism>
<name>A0A382GZ75_9ZZZZ</name>
<protein>
    <submittedName>
        <fullName evidence="1">Uncharacterized protein</fullName>
    </submittedName>
</protein>
<accession>A0A382GZ75</accession>
<proteinExistence type="predicted"/>
<evidence type="ECO:0000313" key="1">
    <source>
        <dbReference type="EMBL" id="SVB79853.1"/>
    </source>
</evidence>
<gene>
    <name evidence="1" type="ORF">METZ01_LOCUS232707</name>
</gene>
<dbReference type="AlphaFoldDB" id="A0A382GZ75"/>
<reference evidence="1" key="1">
    <citation type="submission" date="2018-05" db="EMBL/GenBank/DDBJ databases">
        <authorList>
            <person name="Lanie J.A."/>
            <person name="Ng W.-L."/>
            <person name="Kazmierczak K.M."/>
            <person name="Andrzejewski T.M."/>
            <person name="Davidsen T.M."/>
            <person name="Wayne K.J."/>
            <person name="Tettelin H."/>
            <person name="Glass J.I."/>
            <person name="Rusch D."/>
            <person name="Podicherti R."/>
            <person name="Tsui H.-C.T."/>
            <person name="Winkler M.E."/>
        </authorList>
    </citation>
    <scope>NUCLEOTIDE SEQUENCE</scope>
</reference>
<sequence>MIHPELVDLDDLFREHHNIYFSVDAQLMLGYSLLDACMMDKKQFIGNLNSKLFYSTFLATSLSFWKPVIEAHPTRIMW</sequence>
<dbReference type="EMBL" id="UINC01058041">
    <property type="protein sequence ID" value="SVB79853.1"/>
    <property type="molecule type" value="Genomic_DNA"/>
</dbReference>